<dbReference type="SUPFAM" id="SSF55486">
    <property type="entry name" value="Metalloproteases ('zincins'), catalytic domain"/>
    <property type="match status" value="1"/>
</dbReference>
<comment type="cofactor">
    <cofactor evidence="6">
        <name>Zn(2+)</name>
        <dbReference type="ChEBI" id="CHEBI:29105"/>
    </cofactor>
    <text evidence="6">Binds 1 zinc ion.</text>
</comment>
<dbReference type="Proteomes" id="UP000294555">
    <property type="component" value="Unassembled WGS sequence"/>
</dbReference>
<dbReference type="GO" id="GO:0046872">
    <property type="term" value="F:metal ion binding"/>
    <property type="evidence" value="ECO:0007669"/>
    <property type="project" value="UniProtKB-UniRule"/>
</dbReference>
<dbReference type="InterPro" id="IPR001567">
    <property type="entry name" value="Pept_M3A_M3B_dom"/>
</dbReference>
<dbReference type="Pfam" id="PF01432">
    <property type="entry name" value="Peptidase_M3"/>
    <property type="match status" value="1"/>
</dbReference>
<dbReference type="Gene3D" id="1.10.1370.30">
    <property type="match status" value="2"/>
</dbReference>
<dbReference type="AlphaFoldDB" id="A0A4R1N926"/>
<name>A0A4R1N926_9GAMM</name>
<dbReference type="GO" id="GO:0006508">
    <property type="term" value="P:proteolysis"/>
    <property type="evidence" value="ECO:0007669"/>
    <property type="project" value="UniProtKB-KW"/>
</dbReference>
<dbReference type="PANTHER" id="PTHR11804:SF84">
    <property type="entry name" value="SACCHAROLYSIN"/>
    <property type="match status" value="1"/>
</dbReference>
<evidence type="ECO:0000256" key="6">
    <source>
        <dbReference type="RuleBase" id="RU003435"/>
    </source>
</evidence>
<keyword evidence="2 6" id="KW-0479">Metal-binding</keyword>
<keyword evidence="3 6" id="KW-0378">Hydrolase</keyword>
<protein>
    <submittedName>
        <fullName evidence="8">Oligoendopeptidase F</fullName>
    </submittedName>
</protein>
<gene>
    <name evidence="8" type="ORF">EZJ58_1965</name>
</gene>
<evidence type="ECO:0000259" key="7">
    <source>
        <dbReference type="Pfam" id="PF01432"/>
    </source>
</evidence>
<comment type="caution">
    <text evidence="8">The sequence shown here is derived from an EMBL/GenBank/DDBJ whole genome shotgun (WGS) entry which is preliminary data.</text>
</comment>
<keyword evidence="9" id="KW-1185">Reference proteome</keyword>
<evidence type="ECO:0000256" key="2">
    <source>
        <dbReference type="ARBA" id="ARBA00022723"/>
    </source>
</evidence>
<comment type="similarity">
    <text evidence="6">Belongs to the peptidase M3 family.</text>
</comment>
<feature type="domain" description="Peptidase M3A/M3B catalytic" evidence="7">
    <location>
        <begin position="170"/>
        <end position="568"/>
    </location>
</feature>
<proteinExistence type="inferred from homology"/>
<evidence type="ECO:0000256" key="1">
    <source>
        <dbReference type="ARBA" id="ARBA00022670"/>
    </source>
</evidence>
<dbReference type="PANTHER" id="PTHR11804">
    <property type="entry name" value="PROTEASE M3 THIMET OLIGOPEPTIDASE-RELATED"/>
    <property type="match status" value="1"/>
</dbReference>
<sequence>MWTAYSAAPEANLREYIMQQVIDYFDALNRDYLAVHQTKEDLFWQNYMATGGDDVPARFERAEQAYKRFIADPKRPAQIRAQIEWLEHSPKSSQRDELLHGLRGWARFFDCNVIEDDQALSLMDDIVAAENDLYARRKTFQLTHLNDQGERVPATLGELLTNQANNADETYRQSSQQALRELEQWLLHNGFPTLVRLRNRFARQMGYRNYFDYKVNKTEQMTPEQLFAILDSFEQQTREANLRSLRQLAAEKGQDALEPWNIRYATAGDVTRQLDPYLPFAESLRRWVDSFKRLHIGFNGAQLQLDLLVRKNKYENGFMHGPVPPFRQHETWIPARINFTSLAKPDQVGSGISGINTLFHEGGHAAHFANIRQNAPCFSQEFPPTSMAYAETQSMFCDSLLDDADWLKRYARNGNGAPPPDGLIQALIAARQPMRAFNERHILLVPYFEWALYQWDDEQLTPEAITRLARECEQRILGISGSPRPLLAIPHLLSQESACSYQGYLLALMAVEQTRHYFLQRDGYLTDNPAIGPDLARHYWQPGNSVTHDDTLRSLTGEGFNPAYLAQSCNQTVEEAWQQAQMSIAQSEKRAQPAADFNLDARITIIDGERVLASNARSDDDMCHRFAETIRREYGPKTASA</sequence>
<keyword evidence="1 6" id="KW-0645">Protease</keyword>
<organism evidence="8 9">
    <name type="scientific">Sodalis ligni</name>
    <dbReference type="NCBI Taxonomy" id="2697027"/>
    <lineage>
        <taxon>Bacteria</taxon>
        <taxon>Pseudomonadati</taxon>
        <taxon>Pseudomonadota</taxon>
        <taxon>Gammaproteobacteria</taxon>
        <taxon>Enterobacterales</taxon>
        <taxon>Bruguierivoracaceae</taxon>
        <taxon>Sodalis</taxon>
    </lineage>
</organism>
<keyword evidence="5 6" id="KW-0482">Metalloprotease</keyword>
<evidence type="ECO:0000313" key="9">
    <source>
        <dbReference type="Proteomes" id="UP000294555"/>
    </source>
</evidence>
<reference evidence="8 9" key="1">
    <citation type="submission" date="2019-02" db="EMBL/GenBank/DDBJ databases">
        <title>Investigation of anaerobic lignin degradation for improved lignocellulosic biofuels.</title>
        <authorList>
            <person name="Deangelis K."/>
        </authorList>
    </citation>
    <scope>NUCLEOTIDE SEQUENCE [LARGE SCALE GENOMIC DNA]</scope>
    <source>
        <strain evidence="8 9">159R</strain>
    </source>
</reference>
<dbReference type="EMBL" id="SJOI01000001">
    <property type="protein sequence ID" value="TCL03875.1"/>
    <property type="molecule type" value="Genomic_DNA"/>
</dbReference>
<keyword evidence="4 6" id="KW-0862">Zinc</keyword>
<evidence type="ECO:0000256" key="3">
    <source>
        <dbReference type="ARBA" id="ARBA00022801"/>
    </source>
</evidence>
<evidence type="ECO:0000256" key="5">
    <source>
        <dbReference type="ARBA" id="ARBA00023049"/>
    </source>
</evidence>
<accession>A0A4R1N926</accession>
<dbReference type="GO" id="GO:0006518">
    <property type="term" value="P:peptide metabolic process"/>
    <property type="evidence" value="ECO:0007669"/>
    <property type="project" value="TreeGrafter"/>
</dbReference>
<dbReference type="GO" id="GO:0004222">
    <property type="term" value="F:metalloendopeptidase activity"/>
    <property type="evidence" value="ECO:0007669"/>
    <property type="project" value="InterPro"/>
</dbReference>
<dbReference type="InterPro" id="IPR045090">
    <property type="entry name" value="Pept_M3A_M3B"/>
</dbReference>
<evidence type="ECO:0000256" key="4">
    <source>
        <dbReference type="ARBA" id="ARBA00022833"/>
    </source>
</evidence>
<evidence type="ECO:0000313" key="8">
    <source>
        <dbReference type="EMBL" id="TCL03875.1"/>
    </source>
</evidence>